<feature type="transmembrane region" description="Helical" evidence="1">
    <location>
        <begin position="12"/>
        <end position="35"/>
    </location>
</feature>
<keyword evidence="1" id="KW-0812">Transmembrane</keyword>
<feature type="transmembrane region" description="Helical" evidence="1">
    <location>
        <begin position="55"/>
        <end position="78"/>
    </location>
</feature>
<accession>A0A024K3L4</accession>
<evidence type="ECO:0000313" key="2">
    <source>
        <dbReference type="EMBL" id="CDO90152.1"/>
    </source>
</evidence>
<gene>
    <name evidence="2" type="ORF">BN973_04545</name>
</gene>
<reference evidence="2" key="1">
    <citation type="journal article" date="2014" name="Genome Announc.">
        <title>Draft Genome Sequence of Mycobacterium triplex DSM 44626.</title>
        <authorList>
            <person name="Sassi M."/>
            <person name="Croce O."/>
            <person name="Robert C."/>
            <person name="Raoult D."/>
            <person name="Drancourt M."/>
        </authorList>
    </citation>
    <scope>NUCLEOTIDE SEQUENCE [LARGE SCALE GENOMIC DNA]</scope>
    <source>
        <strain evidence="2">DSM 44626</strain>
    </source>
</reference>
<evidence type="ECO:0000256" key="1">
    <source>
        <dbReference type="SAM" id="Phobius"/>
    </source>
</evidence>
<feature type="transmembrane region" description="Helical" evidence="1">
    <location>
        <begin position="90"/>
        <end position="113"/>
    </location>
</feature>
<dbReference type="EMBL" id="HG964446">
    <property type="protein sequence ID" value="CDO90152.1"/>
    <property type="molecule type" value="Genomic_DNA"/>
</dbReference>
<feature type="transmembrane region" description="Helical" evidence="1">
    <location>
        <begin position="169"/>
        <end position="190"/>
    </location>
</feature>
<sequence>MSTLSYRNQLTCAWSGFVFIALFLGGFWVIAGFVPPPSPANPAEVTARFFAGHTIAIRVGLWVTMVGCALVASWTVAVSAQLKRVEGAEVLAQLQLILGSLLTIEFLIPVMIWQTIAFRPGSDAQTAMHLNDMAWLVFLGLVSTVILQEIVIGIAILQDSQEEPIFPRWIAYLTFLTASLTIPGGLIVFFKTGPFAWNGIVSWWILLAAFCVWMVTFTTFLIRAIKKQFTATVAAAPGEVATI</sequence>
<dbReference type="STRING" id="47839.BN973_04545"/>
<dbReference type="HOGENOM" id="CLU_081621_0_0_11"/>
<feature type="transmembrane region" description="Helical" evidence="1">
    <location>
        <begin position="202"/>
        <end position="222"/>
    </location>
</feature>
<dbReference type="AlphaFoldDB" id="A0A024K3L4"/>
<reference evidence="2" key="2">
    <citation type="submission" date="2014-04" db="EMBL/GenBank/DDBJ databases">
        <authorList>
            <person name="Urmite Genomes U."/>
        </authorList>
    </citation>
    <scope>NUCLEOTIDE SEQUENCE</scope>
    <source>
        <strain evidence="2">DSM 44626</strain>
    </source>
</reference>
<name>A0A024K3L4_9MYCO</name>
<evidence type="ECO:0008006" key="3">
    <source>
        <dbReference type="Google" id="ProtNLM"/>
    </source>
</evidence>
<protein>
    <recommendedName>
        <fullName evidence="3">Transmembrane protein</fullName>
    </recommendedName>
</protein>
<dbReference type="Proteomes" id="UP000028880">
    <property type="component" value="Unassembled WGS sequence"/>
</dbReference>
<proteinExistence type="predicted"/>
<keyword evidence="1" id="KW-0472">Membrane</keyword>
<organism evidence="2">
    <name type="scientific">Mycobacterium triplex</name>
    <dbReference type="NCBI Taxonomy" id="47839"/>
    <lineage>
        <taxon>Bacteria</taxon>
        <taxon>Bacillati</taxon>
        <taxon>Actinomycetota</taxon>
        <taxon>Actinomycetes</taxon>
        <taxon>Mycobacteriales</taxon>
        <taxon>Mycobacteriaceae</taxon>
        <taxon>Mycobacterium</taxon>
        <taxon>Mycobacterium simiae complex</taxon>
    </lineage>
</organism>
<keyword evidence="1" id="KW-1133">Transmembrane helix</keyword>
<feature type="transmembrane region" description="Helical" evidence="1">
    <location>
        <begin position="133"/>
        <end position="157"/>
    </location>
</feature>